<sequence>MTPTITLSRRKHIHDNNFTDSSSFYRPFMSSHDTRRKTSLVSVLALILGLGGFATSLIALCVEWLIPATKAKMPSLDNERINRSGHRIRSISRHPHKNAHVQPETLRRHSSFHTGPVSMIGPLLSQRPQHARRVSFNLESSKHMSTPNGRPRKSSSPACPFTPKDLAVSPDASPRSSDSGTLVPSSSSSNPAHDLPVRCYDAKCDCHSRSITPLELDIRPALAFPASSLTSSRQLLGKRLPSMKKAFGGKRRTSSSASTTTMAEMEPGMRSALLRSSLDSPQGTNASIVESDTQPGTAGNTSGDSYRSAFVRPFMPSRSKTMPPTPLVDQEVKSNVAFSNPWLISRNHTVASDASSEALCKPSSHQQSPGRAFIRRFSSSKSSSQVMAKSSDAGVPVERATSMRPKVPRTEPYGPPYNFPVPGEYLRRADAEEPCNTSTESDSVPIMGKKYKKSCKSKSKRAITALSRQYPQDDLLEALDQKLSALQKVQAVGSNLSPKYILLSESDASAEALRSADMFRTQTSWRASIKRRVVSDSRSMIR</sequence>
<feature type="compositionally biased region" description="Polar residues" evidence="1">
    <location>
        <begin position="174"/>
        <end position="191"/>
    </location>
</feature>
<keyword evidence="2" id="KW-1133">Transmembrane helix</keyword>
<dbReference type="AlphaFoldDB" id="A0A0C3GE63"/>
<feature type="region of interest" description="Disordered" evidence="1">
    <location>
        <begin position="246"/>
        <end position="265"/>
    </location>
</feature>
<dbReference type="OrthoDB" id="2686263at2759"/>
<evidence type="ECO:0000256" key="2">
    <source>
        <dbReference type="SAM" id="Phobius"/>
    </source>
</evidence>
<feature type="transmembrane region" description="Helical" evidence="2">
    <location>
        <begin position="40"/>
        <end position="66"/>
    </location>
</feature>
<accession>A0A0C3GE63</accession>
<feature type="region of interest" description="Disordered" evidence="1">
    <location>
        <begin position="276"/>
        <end position="308"/>
    </location>
</feature>
<dbReference type="EMBL" id="KN832976">
    <property type="protein sequence ID" value="KIM88926.1"/>
    <property type="molecule type" value="Genomic_DNA"/>
</dbReference>
<evidence type="ECO:0000256" key="1">
    <source>
        <dbReference type="SAM" id="MobiDB-lite"/>
    </source>
</evidence>
<gene>
    <name evidence="3" type="ORF">PILCRDRAFT_813925</name>
</gene>
<evidence type="ECO:0000313" key="3">
    <source>
        <dbReference type="EMBL" id="KIM88926.1"/>
    </source>
</evidence>
<feature type="region of interest" description="Disordered" evidence="1">
    <location>
        <begin position="137"/>
        <end position="194"/>
    </location>
</feature>
<keyword evidence="2" id="KW-0812">Transmembrane</keyword>
<keyword evidence="2" id="KW-0472">Membrane</keyword>
<feature type="compositionally biased region" description="Polar residues" evidence="1">
    <location>
        <begin position="277"/>
        <end position="305"/>
    </location>
</feature>
<keyword evidence="4" id="KW-1185">Reference proteome</keyword>
<proteinExistence type="predicted"/>
<organism evidence="3 4">
    <name type="scientific">Piloderma croceum (strain F 1598)</name>
    <dbReference type="NCBI Taxonomy" id="765440"/>
    <lineage>
        <taxon>Eukaryota</taxon>
        <taxon>Fungi</taxon>
        <taxon>Dikarya</taxon>
        <taxon>Basidiomycota</taxon>
        <taxon>Agaricomycotina</taxon>
        <taxon>Agaricomycetes</taxon>
        <taxon>Agaricomycetidae</taxon>
        <taxon>Atheliales</taxon>
        <taxon>Atheliaceae</taxon>
        <taxon>Piloderma</taxon>
    </lineage>
</organism>
<dbReference type="Proteomes" id="UP000054166">
    <property type="component" value="Unassembled WGS sequence"/>
</dbReference>
<feature type="region of interest" description="Disordered" evidence="1">
    <location>
        <begin position="376"/>
        <end position="418"/>
    </location>
</feature>
<feature type="compositionally biased region" description="Low complexity" evidence="1">
    <location>
        <begin position="379"/>
        <end position="391"/>
    </location>
</feature>
<feature type="compositionally biased region" description="Low complexity" evidence="1">
    <location>
        <begin position="254"/>
        <end position="265"/>
    </location>
</feature>
<protein>
    <submittedName>
        <fullName evidence="3">Uncharacterized protein</fullName>
    </submittedName>
</protein>
<dbReference type="InParanoid" id="A0A0C3GE63"/>
<reference evidence="4" key="2">
    <citation type="submission" date="2015-01" db="EMBL/GenBank/DDBJ databases">
        <title>Evolutionary Origins and Diversification of the Mycorrhizal Mutualists.</title>
        <authorList>
            <consortium name="DOE Joint Genome Institute"/>
            <consortium name="Mycorrhizal Genomics Consortium"/>
            <person name="Kohler A."/>
            <person name="Kuo A."/>
            <person name="Nagy L.G."/>
            <person name="Floudas D."/>
            <person name="Copeland A."/>
            <person name="Barry K.W."/>
            <person name="Cichocki N."/>
            <person name="Veneault-Fourrey C."/>
            <person name="LaButti K."/>
            <person name="Lindquist E.A."/>
            <person name="Lipzen A."/>
            <person name="Lundell T."/>
            <person name="Morin E."/>
            <person name="Murat C."/>
            <person name="Riley R."/>
            <person name="Ohm R."/>
            <person name="Sun H."/>
            <person name="Tunlid A."/>
            <person name="Henrissat B."/>
            <person name="Grigoriev I.V."/>
            <person name="Hibbett D.S."/>
            <person name="Martin F."/>
        </authorList>
    </citation>
    <scope>NUCLEOTIDE SEQUENCE [LARGE SCALE GENOMIC DNA]</scope>
    <source>
        <strain evidence="4">F 1598</strain>
    </source>
</reference>
<evidence type="ECO:0000313" key="4">
    <source>
        <dbReference type="Proteomes" id="UP000054166"/>
    </source>
</evidence>
<name>A0A0C3GE63_PILCF</name>
<dbReference type="HOGENOM" id="CLU_502584_0_0_1"/>
<reference evidence="3 4" key="1">
    <citation type="submission" date="2014-04" db="EMBL/GenBank/DDBJ databases">
        <authorList>
            <consortium name="DOE Joint Genome Institute"/>
            <person name="Kuo A."/>
            <person name="Tarkka M."/>
            <person name="Buscot F."/>
            <person name="Kohler A."/>
            <person name="Nagy L.G."/>
            <person name="Floudas D."/>
            <person name="Copeland A."/>
            <person name="Barry K.W."/>
            <person name="Cichocki N."/>
            <person name="Veneault-Fourrey C."/>
            <person name="LaButti K."/>
            <person name="Lindquist E.A."/>
            <person name="Lipzen A."/>
            <person name="Lundell T."/>
            <person name="Morin E."/>
            <person name="Murat C."/>
            <person name="Sun H."/>
            <person name="Tunlid A."/>
            <person name="Henrissat B."/>
            <person name="Grigoriev I.V."/>
            <person name="Hibbett D.S."/>
            <person name="Martin F."/>
            <person name="Nordberg H.P."/>
            <person name="Cantor M.N."/>
            <person name="Hua S.X."/>
        </authorList>
    </citation>
    <scope>NUCLEOTIDE SEQUENCE [LARGE SCALE GENOMIC DNA]</scope>
    <source>
        <strain evidence="3 4">F 1598</strain>
    </source>
</reference>
<feature type="compositionally biased region" description="Polar residues" evidence="1">
    <location>
        <begin position="137"/>
        <end position="148"/>
    </location>
</feature>